<dbReference type="Proteomes" id="UP000275012">
    <property type="component" value="Unassembled WGS sequence"/>
</dbReference>
<feature type="region of interest" description="Disordered" evidence="1">
    <location>
        <begin position="765"/>
        <end position="839"/>
    </location>
</feature>
<feature type="compositionally biased region" description="Basic and acidic residues" evidence="1">
    <location>
        <begin position="765"/>
        <end position="813"/>
    </location>
</feature>
<keyword evidence="3" id="KW-1185">Reference proteome</keyword>
<comment type="caution">
    <text evidence="2">The sequence shown here is derived from an EMBL/GenBank/DDBJ whole genome shotgun (WGS) entry which is preliminary data.</text>
</comment>
<evidence type="ECO:0000256" key="1">
    <source>
        <dbReference type="SAM" id="MobiDB-lite"/>
    </source>
</evidence>
<name>A0A3M2HM65_9GAMM</name>
<feature type="non-terminal residue" evidence="2">
    <location>
        <position position="1"/>
    </location>
</feature>
<protein>
    <submittedName>
        <fullName evidence="2">Uncharacterized protein</fullName>
    </submittedName>
</protein>
<proteinExistence type="predicted"/>
<feature type="region of interest" description="Disordered" evidence="1">
    <location>
        <begin position="654"/>
        <end position="750"/>
    </location>
</feature>
<sequence>IRNGLGIRSFNLMTDYHNRLLGDSILPRLHEPEDPRMNVIHRSEEGNLLFRTAPKMERALPAGQVRQLASDYSHHTSPGMLAHAPAQSPEPLRAELRPMVSEAQPVQRTAQVSAPALTEGETLETRLRQMGPVEFKPYEPPMHQRPGVRAAGALGAIGAIASITDAMHTGQRVDTLLAQDNLLGAKHELRDYAVNNANAWVAAYTVGKLGAELGGRRGVYGAVAGGIAGGIAGYVLSEQAMRRLDAREVATQTDALGRQWTFNRREWVSPLQADLDADGQAAPQAFAADFDTRRELDYKATHQSVEITLGRLPPPRNPYRLDANDQDRPSLTPAPWLHAPDTQQWQRNRATDARPNGGYHYQPEVANPERAAQLDRQAADVIQANIAHGPAALAARYDVAHRLNGWANIETVSIPAAIHTARDPDHLQASNARAYQRGDDGLWRHGDEVATGPIAAELAATRAALQPQLAQHARTMDALPVWQTPTQEQRDLAQLANTYTSHGVAPHAETLAAVHLAVNTTRARAGLDPATTALALDPNATGAYDVHSAIAHLRRDDDGVIRVAALTTDADIQQARQDIRAQGLTPAAQAPTGPVRSMRSAMAHAPAAASEPPGRDDQNARHSPAWSQTNDAPPDEDPMRQAQQLLQILEARRQAREEREAREREEQAQRDRDAREREDRERRARDDEWRENAKTHAPQTNDPARAATHAAPTFPQDDMAIHAPRVHDQNARHSPAWSQTNDAPPDEDPMRQAQQLLQILEARRQAREEREAREREAQARRDQESQAQRDRDTREREDRERRARDDEWYENAKTHAPQTNDPARHPGEQNTPRKGISGDRDVDDLIYAMYSKNLLAIESALDRIGHTPHTHALLKWGNDLLEQQAIEDAQQTLATNQTQGMDIPQMEAKTPRGPV</sequence>
<accession>A0A3M2HM65</accession>
<feature type="compositionally biased region" description="Basic and acidic residues" evidence="1">
    <location>
        <begin position="654"/>
        <end position="694"/>
    </location>
</feature>
<evidence type="ECO:0000313" key="3">
    <source>
        <dbReference type="Proteomes" id="UP000275012"/>
    </source>
</evidence>
<feature type="region of interest" description="Disordered" evidence="1">
    <location>
        <begin position="580"/>
        <end position="639"/>
    </location>
</feature>
<feature type="non-terminal residue" evidence="2">
    <location>
        <position position="915"/>
    </location>
</feature>
<gene>
    <name evidence="2" type="ORF">EBB59_13130</name>
</gene>
<feature type="compositionally biased region" description="Low complexity" evidence="1">
    <location>
        <begin position="596"/>
        <end position="612"/>
    </location>
</feature>
<evidence type="ECO:0000313" key="2">
    <source>
        <dbReference type="EMBL" id="RMH87377.1"/>
    </source>
</evidence>
<feature type="region of interest" description="Disordered" evidence="1">
    <location>
        <begin position="324"/>
        <end position="346"/>
    </location>
</feature>
<organism evidence="2 3">
    <name type="scientific">Solilutibacter pythonis</name>
    <dbReference type="NCBI Taxonomy" id="2483112"/>
    <lineage>
        <taxon>Bacteria</taxon>
        <taxon>Pseudomonadati</taxon>
        <taxon>Pseudomonadota</taxon>
        <taxon>Gammaproteobacteria</taxon>
        <taxon>Lysobacterales</taxon>
        <taxon>Lysobacteraceae</taxon>
        <taxon>Solilutibacter</taxon>
    </lineage>
</organism>
<reference evidence="2 3" key="1">
    <citation type="submission" date="2018-10" db="EMBL/GenBank/DDBJ databases">
        <title>Proposal of Lysobacter pythonis sp. nov. isolated from royal pythons (Python regius).</title>
        <authorList>
            <person name="Hans-Juergen B."/>
            <person name="Huptas C."/>
            <person name="Sandra B."/>
            <person name="Igor L."/>
            <person name="Joachim S."/>
            <person name="Siegfried S."/>
            <person name="Mareike W."/>
            <person name="Peter K."/>
        </authorList>
    </citation>
    <scope>NUCLEOTIDE SEQUENCE [LARGE SCALE GENOMIC DNA]</scope>
    <source>
        <strain evidence="2 3">4284/11</strain>
    </source>
</reference>
<dbReference type="EMBL" id="RFLY01000043">
    <property type="protein sequence ID" value="RMH87377.1"/>
    <property type="molecule type" value="Genomic_DNA"/>
</dbReference>
<dbReference type="AlphaFoldDB" id="A0A3M2HM65"/>